<sequence length="288" mass="31051">MSPLSPKTITRLDPGVPLLWRDSETVQLGVDGDVRLTVDAPWVVPLLSRMAAGFRMHSFDVIAHGAGAPRQEAQMLLARLRPLLIDDAATSRAAWVESIGMPDGRCEYRMREALADEGVEPGDRRDPHDCGVILVRGAAAALHLARYLRDDVAHLPVALERGRTTVGPLVIPGETPCLTCRDGHERDRDSAWPRMHAQLIGRDPGPIGTAQLAEAAALAARLLADDAATGSYVEVSESGGRVWRSVAFHGECRCREQPFRSPRESATAPARPALPSATTTETASAQRA</sequence>
<dbReference type="AlphaFoldDB" id="A0AAW8EXX8"/>
<gene>
    <name evidence="2" type="ORF">QFZ53_001920</name>
</gene>
<feature type="region of interest" description="Disordered" evidence="1">
    <location>
        <begin position="256"/>
        <end position="288"/>
    </location>
</feature>
<proteinExistence type="predicted"/>
<evidence type="ECO:0000313" key="3">
    <source>
        <dbReference type="Proteomes" id="UP001244427"/>
    </source>
</evidence>
<feature type="compositionally biased region" description="Polar residues" evidence="1">
    <location>
        <begin position="276"/>
        <end position="288"/>
    </location>
</feature>
<comment type="caution">
    <text evidence="2">The sequence shown here is derived from an EMBL/GenBank/DDBJ whole genome shotgun (WGS) entry which is preliminary data.</text>
</comment>
<reference evidence="2 3" key="1">
    <citation type="submission" date="2023-07" db="EMBL/GenBank/DDBJ databases">
        <title>Comparative genomics of wheat-associated soil bacteria to identify genetic determinants of phenazine resistance.</title>
        <authorList>
            <person name="Mouncey N."/>
        </authorList>
    </citation>
    <scope>NUCLEOTIDE SEQUENCE [LARGE SCALE GENOMIC DNA]</scope>
    <source>
        <strain evidence="2 3">W4I9-1</strain>
    </source>
</reference>
<dbReference type="EMBL" id="JAUSXV010000001">
    <property type="protein sequence ID" value="MDQ0647724.1"/>
    <property type="molecule type" value="Genomic_DNA"/>
</dbReference>
<dbReference type="Gene3D" id="3.40.50.720">
    <property type="entry name" value="NAD(P)-binding Rossmann-like Domain"/>
    <property type="match status" value="1"/>
</dbReference>
<accession>A0AAW8EXX8</accession>
<protein>
    <recommendedName>
        <fullName evidence="4">Bacteriocin biosynthesis cyclodehydratase domain-containing protein</fullName>
    </recommendedName>
</protein>
<evidence type="ECO:0000313" key="2">
    <source>
        <dbReference type="EMBL" id="MDQ0647724.1"/>
    </source>
</evidence>
<evidence type="ECO:0008006" key="4">
    <source>
        <dbReference type="Google" id="ProtNLM"/>
    </source>
</evidence>
<dbReference type="Proteomes" id="UP001244427">
    <property type="component" value="Unassembled WGS sequence"/>
</dbReference>
<organism evidence="2 3">
    <name type="scientific">Microbacterium natoriense</name>
    <dbReference type="NCBI Taxonomy" id="284570"/>
    <lineage>
        <taxon>Bacteria</taxon>
        <taxon>Bacillati</taxon>
        <taxon>Actinomycetota</taxon>
        <taxon>Actinomycetes</taxon>
        <taxon>Micrococcales</taxon>
        <taxon>Microbacteriaceae</taxon>
        <taxon>Microbacterium</taxon>
    </lineage>
</organism>
<keyword evidence="3" id="KW-1185">Reference proteome</keyword>
<evidence type="ECO:0000256" key="1">
    <source>
        <dbReference type="SAM" id="MobiDB-lite"/>
    </source>
</evidence>
<name>A0AAW8EXX8_9MICO</name>